<comment type="caution">
    <text evidence="1">The sequence shown here is derived from an EMBL/GenBank/DDBJ whole genome shotgun (WGS) entry which is preliminary data.</text>
</comment>
<accession>A0A8J7L362</accession>
<gene>
    <name evidence="1" type="ORF">I5677_13375</name>
</gene>
<dbReference type="Pfam" id="PF13189">
    <property type="entry name" value="Cytidylate_kin2"/>
    <property type="match status" value="1"/>
</dbReference>
<sequence>MHITITGNLGSGKSTICRLLSEKYSFEIYSTGKVQRELARQMNMTTLELNQLMRSDQKYDKMIDDETARISRENKDKDIIFDSRLAWHFVESSFKVFVSVSLEVAAERVMNDKRGDEEKYTSLEEAIKLLAARAATERVRYKEIYNLNYMDFSNYNLVIDSTYNLPDQIAEIILNEAKEYENNPSYRTKMLVSPKRLIYPEDNKEEDKRRLSKLIDEYKKLPYTIDTIIKVKKQEDDYIILEGHDNAKAALLADVPYIPIDVIKI</sequence>
<dbReference type="EMBL" id="JAEAGR010000015">
    <property type="protein sequence ID" value="MBH1941888.1"/>
    <property type="molecule type" value="Genomic_DNA"/>
</dbReference>
<dbReference type="Gene3D" id="3.40.50.300">
    <property type="entry name" value="P-loop containing nucleotide triphosphate hydrolases"/>
    <property type="match status" value="1"/>
</dbReference>
<name>A0A8J7L362_9FIRM</name>
<keyword evidence="2" id="KW-1185">Reference proteome</keyword>
<dbReference type="AlphaFoldDB" id="A0A8J7L362"/>
<dbReference type="GO" id="GO:0016301">
    <property type="term" value="F:kinase activity"/>
    <property type="evidence" value="ECO:0007669"/>
    <property type="project" value="UniProtKB-KW"/>
</dbReference>
<protein>
    <submittedName>
        <fullName evidence="1">Cytidylate kinase family protein</fullName>
    </submittedName>
</protein>
<keyword evidence="1" id="KW-0808">Transferase</keyword>
<organism evidence="1 2">
    <name type="scientific">Mobilitalea sibirica</name>
    <dbReference type="NCBI Taxonomy" id="1462919"/>
    <lineage>
        <taxon>Bacteria</taxon>
        <taxon>Bacillati</taxon>
        <taxon>Bacillota</taxon>
        <taxon>Clostridia</taxon>
        <taxon>Lachnospirales</taxon>
        <taxon>Lachnospiraceae</taxon>
        <taxon>Mobilitalea</taxon>
    </lineage>
</organism>
<proteinExistence type="predicted"/>
<keyword evidence="1" id="KW-0418">Kinase</keyword>
<dbReference type="RefSeq" id="WP_197662137.1">
    <property type="nucleotide sequence ID" value="NZ_JAEAGR010000015.1"/>
</dbReference>
<reference evidence="1" key="1">
    <citation type="submission" date="2020-12" db="EMBL/GenBank/DDBJ databases">
        <title>M. sibirica DSM 26468T genome.</title>
        <authorList>
            <person name="Thieme N."/>
            <person name="Rettenmaier R."/>
            <person name="Zverlov V."/>
            <person name="Liebl W."/>
        </authorList>
    </citation>
    <scope>NUCLEOTIDE SEQUENCE</scope>
    <source>
        <strain evidence="1">DSM 26468</strain>
    </source>
</reference>
<evidence type="ECO:0000313" key="2">
    <source>
        <dbReference type="Proteomes" id="UP000623269"/>
    </source>
</evidence>
<dbReference type="Proteomes" id="UP000623269">
    <property type="component" value="Unassembled WGS sequence"/>
</dbReference>
<dbReference type="SUPFAM" id="SSF52540">
    <property type="entry name" value="P-loop containing nucleoside triphosphate hydrolases"/>
    <property type="match status" value="1"/>
</dbReference>
<dbReference type="InterPro" id="IPR027417">
    <property type="entry name" value="P-loop_NTPase"/>
</dbReference>
<evidence type="ECO:0000313" key="1">
    <source>
        <dbReference type="EMBL" id="MBH1941888.1"/>
    </source>
</evidence>